<dbReference type="Proteomes" id="UP001273505">
    <property type="component" value="Unassembled WGS sequence"/>
</dbReference>
<name>A0ABU4RZH7_9GAMM</name>
<evidence type="ECO:0000313" key="4">
    <source>
        <dbReference type="EMBL" id="MDX6850267.1"/>
    </source>
</evidence>
<gene>
    <name evidence="4" type="ORF">SCD92_12910</name>
</gene>
<feature type="domain" description="SH3b" evidence="3">
    <location>
        <begin position="31"/>
        <end position="96"/>
    </location>
</feature>
<evidence type="ECO:0000313" key="5">
    <source>
        <dbReference type="Proteomes" id="UP001273505"/>
    </source>
</evidence>
<dbReference type="InterPro" id="IPR003646">
    <property type="entry name" value="SH3-like_bac-type"/>
</dbReference>
<dbReference type="Gene3D" id="2.30.30.40">
    <property type="entry name" value="SH3 Domains"/>
    <property type="match status" value="1"/>
</dbReference>
<dbReference type="Pfam" id="PF08239">
    <property type="entry name" value="SH3_3"/>
    <property type="match status" value="1"/>
</dbReference>
<comment type="caution">
    <text evidence="4">The sequence shown here is derived from an EMBL/GenBank/DDBJ whole genome shotgun (WGS) entry which is preliminary data.</text>
</comment>
<dbReference type="RefSeq" id="WP_302720895.1">
    <property type="nucleotide sequence ID" value="NZ_JAULRU010000215.1"/>
</dbReference>
<reference evidence="4 5" key="1">
    <citation type="submission" date="2023-11" db="EMBL/GenBank/DDBJ databases">
        <title>Gilvimarinus fulvus sp. nov., isolated from the surface of Kelp.</title>
        <authorList>
            <person name="Sun Y.Y."/>
            <person name="Gong Y."/>
            <person name="Du Z.J."/>
        </authorList>
    </citation>
    <scope>NUCLEOTIDE SEQUENCE [LARGE SCALE GENOMIC DNA]</scope>
    <source>
        <strain evidence="4 5">SDUM040013</strain>
    </source>
</reference>
<feature type="chain" id="PRO_5046511549" evidence="2">
    <location>
        <begin position="26"/>
        <end position="254"/>
    </location>
</feature>
<dbReference type="Gene3D" id="2.40.160.20">
    <property type="match status" value="1"/>
</dbReference>
<protein>
    <submittedName>
        <fullName evidence="4">SH3 domain-containing protein</fullName>
    </submittedName>
</protein>
<accession>A0ABU4RZH7</accession>
<dbReference type="InterPro" id="IPR027385">
    <property type="entry name" value="Beta-barrel_OMP"/>
</dbReference>
<feature type="signal peptide" evidence="2">
    <location>
        <begin position="1"/>
        <end position="25"/>
    </location>
</feature>
<proteinExistence type="predicted"/>
<dbReference type="Pfam" id="PF13505">
    <property type="entry name" value="OMP_b-brl"/>
    <property type="match status" value="1"/>
</dbReference>
<dbReference type="SUPFAM" id="SSF56925">
    <property type="entry name" value="OMPA-like"/>
    <property type="match status" value="1"/>
</dbReference>
<keyword evidence="5" id="KW-1185">Reference proteome</keyword>
<organism evidence="4 5">
    <name type="scientific">Gilvimarinus gilvus</name>
    <dbReference type="NCBI Taxonomy" id="3058038"/>
    <lineage>
        <taxon>Bacteria</taxon>
        <taxon>Pseudomonadati</taxon>
        <taxon>Pseudomonadota</taxon>
        <taxon>Gammaproteobacteria</taxon>
        <taxon>Cellvibrionales</taxon>
        <taxon>Cellvibrionaceae</taxon>
        <taxon>Gilvimarinus</taxon>
    </lineage>
</organism>
<evidence type="ECO:0000256" key="1">
    <source>
        <dbReference type="ARBA" id="ARBA00022729"/>
    </source>
</evidence>
<evidence type="ECO:0000256" key="2">
    <source>
        <dbReference type="SAM" id="SignalP"/>
    </source>
</evidence>
<keyword evidence="1 2" id="KW-0732">Signal</keyword>
<dbReference type="PROSITE" id="PS51781">
    <property type="entry name" value="SH3B"/>
    <property type="match status" value="1"/>
</dbReference>
<dbReference type="InterPro" id="IPR011250">
    <property type="entry name" value="OMP/PagP_B-barrel"/>
</dbReference>
<dbReference type="EMBL" id="JAXAFO010000021">
    <property type="protein sequence ID" value="MDX6850267.1"/>
    <property type="molecule type" value="Genomic_DNA"/>
</dbReference>
<evidence type="ECO:0000259" key="3">
    <source>
        <dbReference type="PROSITE" id="PS51781"/>
    </source>
</evidence>
<sequence>MTKTGKTLSALVLAFSTVLALPVNAGWFGDDEPLVVTVDTAYIDVYSGPGRGYPIFHALEKGERITLLKSRTQWIKVLTDKGTEGWIKRDAMLATIDATGTTPDFADSSRADAVDGSFELGAGFGGFGGADSTTLTLGYRFTRNLTIEARYAQQAGRFSDSEIIAGGITHQPFPDWWVSPYLGMGAGSIKIHPSATLVDTEDREDSVLQASVGAYVYLSRRFFLRLDYTNHYLLTTRENNDEVNEWRVGFNVFF</sequence>